<dbReference type="Gene3D" id="1.20.120.730">
    <property type="entry name" value="Sec23/Sec24 helical domain"/>
    <property type="match status" value="1"/>
</dbReference>
<dbReference type="SUPFAM" id="SSF81995">
    <property type="entry name" value="beta-sandwich domain of Sec23/24"/>
    <property type="match status" value="1"/>
</dbReference>
<dbReference type="GO" id="GO:0000149">
    <property type="term" value="F:SNARE binding"/>
    <property type="evidence" value="ECO:0007669"/>
    <property type="project" value="TreeGrafter"/>
</dbReference>
<evidence type="ECO:0000313" key="2">
    <source>
        <dbReference type="EMBL" id="KKO74488.1"/>
    </source>
</evidence>
<protein>
    <submittedName>
        <fullName evidence="2">Vesicle coat complex copii subunit sec24</fullName>
    </submittedName>
</protein>
<dbReference type="Pfam" id="PF08033">
    <property type="entry name" value="Sec23_BS"/>
    <property type="match status" value="1"/>
</dbReference>
<evidence type="ECO:0000259" key="1">
    <source>
        <dbReference type="Pfam" id="PF08033"/>
    </source>
</evidence>
<dbReference type="GO" id="GO:0008270">
    <property type="term" value="F:zinc ion binding"/>
    <property type="evidence" value="ECO:0007669"/>
    <property type="project" value="TreeGrafter"/>
</dbReference>
<dbReference type="GO" id="GO:0006886">
    <property type="term" value="P:intracellular protein transport"/>
    <property type="evidence" value="ECO:0007669"/>
    <property type="project" value="InterPro"/>
</dbReference>
<dbReference type="PANTHER" id="PTHR13803">
    <property type="entry name" value="SEC24-RELATED PROTEIN"/>
    <property type="match status" value="1"/>
</dbReference>
<evidence type="ECO:0000313" key="3">
    <source>
        <dbReference type="Proteomes" id="UP000034350"/>
    </source>
</evidence>
<dbReference type="GO" id="GO:0090110">
    <property type="term" value="P:COPII-coated vesicle cargo loading"/>
    <property type="evidence" value="ECO:0007669"/>
    <property type="project" value="TreeGrafter"/>
</dbReference>
<keyword evidence="3" id="KW-1185">Reference proteome</keyword>
<dbReference type="PANTHER" id="PTHR13803:SF4">
    <property type="entry name" value="SECRETORY 24CD, ISOFORM C"/>
    <property type="match status" value="1"/>
</dbReference>
<proteinExistence type="predicted"/>
<dbReference type="SUPFAM" id="SSF81811">
    <property type="entry name" value="Helical domain of Sec23/24"/>
    <property type="match status" value="1"/>
</dbReference>
<dbReference type="VEuPathDB" id="MicrosporidiaDB:AAJ76_6600014704"/>
<dbReference type="RefSeq" id="XP_024330230.1">
    <property type="nucleotide sequence ID" value="XM_024476203.1"/>
</dbReference>
<dbReference type="AlphaFoldDB" id="A0A0F9WNA2"/>
<dbReference type="Proteomes" id="UP000034350">
    <property type="component" value="Unassembled WGS sequence"/>
</dbReference>
<dbReference type="InterPro" id="IPR050550">
    <property type="entry name" value="SEC23_SEC24_subfamily"/>
</dbReference>
<dbReference type="InterPro" id="IPR012990">
    <property type="entry name" value="Beta-sandwich_Sec23_24"/>
</dbReference>
<dbReference type="VEuPathDB" id="MicrosporidiaDB:NCER_101845"/>
<dbReference type="GO" id="GO:0070971">
    <property type="term" value="C:endoplasmic reticulum exit site"/>
    <property type="evidence" value="ECO:0007669"/>
    <property type="project" value="TreeGrafter"/>
</dbReference>
<dbReference type="GeneID" id="36321155"/>
<dbReference type="InterPro" id="IPR036175">
    <property type="entry name" value="Sec23/24_helical_dom_sf"/>
</dbReference>
<dbReference type="SUPFAM" id="SSF82754">
    <property type="entry name" value="C-terminal, gelsolin-like domain of Sec23/24"/>
    <property type="match status" value="1"/>
</dbReference>
<feature type="domain" description="Sec23/Sec24 beta-sandwich" evidence="1">
    <location>
        <begin position="349"/>
        <end position="430"/>
    </location>
</feature>
<name>A0A0F9WNA2_9MICR</name>
<dbReference type="InterPro" id="IPR036180">
    <property type="entry name" value="Gelsolin-like_dom_sf"/>
</dbReference>
<comment type="caution">
    <text evidence="2">The sequence shown here is derived from an EMBL/GenBank/DDBJ whole genome shotgun (WGS) entry which is preliminary data.</text>
</comment>
<dbReference type="OrthoDB" id="49016at2759"/>
<dbReference type="VEuPathDB" id="MicrosporidiaDB:G9O61_00g015380"/>
<dbReference type="GO" id="GO:0030127">
    <property type="term" value="C:COPII vesicle coat"/>
    <property type="evidence" value="ECO:0007669"/>
    <property type="project" value="InterPro"/>
</dbReference>
<gene>
    <name evidence="2" type="ORF">AAJ76_6600014704</name>
</gene>
<reference evidence="2 3" key="1">
    <citation type="journal article" date="2015" name="Environ. Microbiol.">
        <title>Genome analyses suggest the presence of polyploidy and recent human-driven expansions in eight global populations of the honeybee pathogen Nosema ceranae.</title>
        <authorList>
            <person name="Pelin A."/>
            <person name="Selman M."/>
            <person name="Aris-Brosou S."/>
            <person name="Farinelli L."/>
            <person name="Corradi N."/>
        </authorList>
    </citation>
    <scope>NUCLEOTIDE SEQUENCE [LARGE SCALE GENOMIC DNA]</scope>
    <source>
        <strain evidence="2 3">PA08 1199</strain>
    </source>
</reference>
<dbReference type="Gene3D" id="2.60.40.1670">
    <property type="entry name" value="beta-sandwich domain of Sec23/24"/>
    <property type="match status" value="1"/>
</dbReference>
<organism evidence="2 3">
    <name type="scientific">Vairimorpha ceranae</name>
    <dbReference type="NCBI Taxonomy" id="40302"/>
    <lineage>
        <taxon>Eukaryota</taxon>
        <taxon>Fungi</taxon>
        <taxon>Fungi incertae sedis</taxon>
        <taxon>Microsporidia</taxon>
        <taxon>Nosematidae</taxon>
        <taxon>Vairimorpha</taxon>
    </lineage>
</organism>
<accession>A0A0F9WNA2</accession>
<sequence>MNTKNTFTSATFPKASEMNNKPKIKVPDLSSELYKDQKIFYQFDTSIIPPPLSTTSCFIHETTNSDPHLIRSTMYALPDTVKFFENLNIPLGIVVTPFNFKSDCRRSLQYSIRCINCTSYANIHWKIKNDKVYCNICKYPNPIEKICNDYEQLNSVLKYPTYELNNVYEPTYEYKNMVDSEYFQKILFKHPVFVLVFDTSYTFREENIDEIINVIKNETFQTLYKKVVFIKGYSIYSTTNYKDILEYSLELSPFIPPDVFLETERISEDFLLSIFKRKSDAITKDKKDCKNIQNILTKISRYSYGSKVIVFSDNITTIENIPSMTIYYISPFSRYKNDLYRICCTETFFNVSVEVKTSNGIAKNAVYTDAKVENITNVEIASMDCNSSVAYTFFIDEYITDAKAYIQVFLNYFTYEGEYKTLVLNQSYKVSKHPYDIFNGISFDTLFACFCKYICKEVYNIKHVEEMICKFLKFYRSSSVKDISITQFVLPESAKLLPVLYQALVKNNIFNISNMAAGKRKDDINNLIKFSVEQTLRFFYPRLFTLTDYYVDQDLAKIQYLKLSMNVIDSNEIFVLENGQKIFLYIGKGVDPCLKEALFKNEEEYAILMKLVDDINGTYGYELPIVVIEEGKSPGEAEFIGYMIEDNMNGVCSYYDYVCELHFKVQRI</sequence>
<dbReference type="EMBL" id="JPQZ01000066">
    <property type="protein sequence ID" value="KKO74488.1"/>
    <property type="molecule type" value="Genomic_DNA"/>
</dbReference>